<protein>
    <submittedName>
        <fullName evidence="2">Uncharacterized protein</fullName>
    </submittedName>
</protein>
<dbReference type="EMBL" id="KI965517">
    <property type="protein sequence ID" value="EUD64274.1"/>
    <property type="molecule type" value="Genomic_DNA"/>
</dbReference>
<accession>W7A599</accession>
<gene>
    <name evidence="2" type="ORF">C922_05340</name>
</gene>
<reference evidence="2 3" key="1">
    <citation type="submission" date="2013-02" db="EMBL/GenBank/DDBJ databases">
        <title>The Genome Sequence of Plasmodium inui San Antonio 1.</title>
        <authorList>
            <consortium name="The Broad Institute Genome Sequencing Platform"/>
            <consortium name="The Broad Institute Genome Sequencing Center for Infectious Disease"/>
            <person name="Neafsey D."/>
            <person name="Cheeseman I."/>
            <person name="Volkman S."/>
            <person name="Adams J."/>
            <person name="Walker B."/>
            <person name="Young S.K."/>
            <person name="Zeng Q."/>
            <person name="Gargeya S."/>
            <person name="Fitzgerald M."/>
            <person name="Haas B."/>
            <person name="Abouelleil A."/>
            <person name="Alvarado L."/>
            <person name="Arachchi H.M."/>
            <person name="Berlin A.M."/>
            <person name="Chapman S.B."/>
            <person name="Dewar J."/>
            <person name="Goldberg J."/>
            <person name="Griggs A."/>
            <person name="Gujja S."/>
            <person name="Hansen M."/>
            <person name="Howarth C."/>
            <person name="Imamovic A."/>
            <person name="Larimer J."/>
            <person name="McCowan C."/>
            <person name="Murphy C."/>
            <person name="Neiman D."/>
            <person name="Pearson M."/>
            <person name="Priest M."/>
            <person name="Roberts A."/>
            <person name="Saif S."/>
            <person name="Shea T."/>
            <person name="Sisk P."/>
            <person name="Sykes S."/>
            <person name="Wortman J."/>
            <person name="Nusbaum C."/>
            <person name="Birren B."/>
        </authorList>
    </citation>
    <scope>NUCLEOTIDE SEQUENCE [LARGE SCALE GENOMIC DNA]</scope>
    <source>
        <strain evidence="2 3">San Antonio 1</strain>
    </source>
</reference>
<feature type="region of interest" description="Disordered" evidence="1">
    <location>
        <begin position="1"/>
        <end position="171"/>
    </location>
</feature>
<evidence type="ECO:0000256" key="1">
    <source>
        <dbReference type="SAM" id="MobiDB-lite"/>
    </source>
</evidence>
<dbReference type="RefSeq" id="XP_008819133.1">
    <property type="nucleotide sequence ID" value="XM_008820911.1"/>
</dbReference>
<sequence length="171" mass="19762">MDHHNRPQKLNQRGSRKRTKSSSSHSRKSTIREGKNQKYVKYPHSTPPTLQKPNKRQTPMSNKRADQENLKLAELQQQKRKNSLKNEIRDQTSQTNQKEQDPTTNPNLDADDNKEKSANNSRSPQRIGNYMIQGETESKKLNQTSASETHQRNNQMNNRGPLIDPGHADKR</sequence>
<feature type="compositionally biased region" description="Polar residues" evidence="1">
    <location>
        <begin position="91"/>
        <end position="107"/>
    </location>
</feature>
<dbReference type="Proteomes" id="UP000030640">
    <property type="component" value="Unassembled WGS sequence"/>
</dbReference>
<keyword evidence="3" id="KW-1185">Reference proteome</keyword>
<feature type="compositionally biased region" description="Polar residues" evidence="1">
    <location>
        <begin position="47"/>
        <end position="61"/>
    </location>
</feature>
<feature type="compositionally biased region" description="Basic residues" evidence="1">
    <location>
        <begin position="14"/>
        <end position="29"/>
    </location>
</feature>
<dbReference type="VEuPathDB" id="PlasmoDB:C922_05340"/>
<dbReference type="GeneID" id="20040614"/>
<feature type="compositionally biased region" description="Polar residues" evidence="1">
    <location>
        <begin position="141"/>
        <end position="158"/>
    </location>
</feature>
<evidence type="ECO:0000313" key="3">
    <source>
        <dbReference type="Proteomes" id="UP000030640"/>
    </source>
</evidence>
<name>W7A599_9APIC</name>
<evidence type="ECO:0000313" key="2">
    <source>
        <dbReference type="EMBL" id="EUD64274.1"/>
    </source>
</evidence>
<organism evidence="2 3">
    <name type="scientific">Plasmodium inui San Antonio 1</name>
    <dbReference type="NCBI Taxonomy" id="1237626"/>
    <lineage>
        <taxon>Eukaryota</taxon>
        <taxon>Sar</taxon>
        <taxon>Alveolata</taxon>
        <taxon>Apicomplexa</taxon>
        <taxon>Aconoidasida</taxon>
        <taxon>Haemosporida</taxon>
        <taxon>Plasmodiidae</taxon>
        <taxon>Plasmodium</taxon>
        <taxon>Plasmodium (Plasmodium)</taxon>
    </lineage>
</organism>
<proteinExistence type="predicted"/>
<dbReference type="AlphaFoldDB" id="W7A599"/>